<sequence>MSRPRLPSALAWLQLTVRVLALLTSIGCLITTIYISLNFHKTNPMTYVALLWAILLDNLEILALCSNPGDMIKRIHLCPLITLEVLGLFFFLISFFVTFIAEWHPRREGSGWNKGEQRPGDEYKLAQELLVFSVMGLHVVIIIICCIDGCTQRRRPMYVPISNIDETNAKLTRLLEESELSDIIPGTVAGYLRMSAGALNVAAEHQASTSGCGRPDTQSRMVRPDICDVQEVRTVSSPFPRFDGEE</sequence>
<evidence type="ECO:0000313" key="1">
    <source>
        <dbReference type="EMBL" id="KAF2467264.1"/>
    </source>
</evidence>
<proteinExistence type="predicted"/>
<comment type="caution">
    <text evidence="1">The sequence shown here is derived from an EMBL/GenBank/DDBJ whole genome shotgun (WGS) entry which is preliminary data.</text>
</comment>
<keyword evidence="2" id="KW-1185">Reference proteome</keyword>
<accession>A0ACB6QJR4</accession>
<dbReference type="Proteomes" id="UP000799755">
    <property type="component" value="Unassembled WGS sequence"/>
</dbReference>
<dbReference type="EMBL" id="MU003521">
    <property type="protein sequence ID" value="KAF2467264.1"/>
    <property type="molecule type" value="Genomic_DNA"/>
</dbReference>
<reference evidence="1" key="1">
    <citation type="journal article" date="2020" name="Stud. Mycol.">
        <title>101 Dothideomycetes genomes: a test case for predicting lifestyles and emergence of pathogens.</title>
        <authorList>
            <person name="Haridas S."/>
            <person name="Albert R."/>
            <person name="Binder M."/>
            <person name="Bloem J."/>
            <person name="Labutti K."/>
            <person name="Salamov A."/>
            <person name="Andreopoulos B."/>
            <person name="Baker S."/>
            <person name="Barry K."/>
            <person name="Bills G."/>
            <person name="Bluhm B."/>
            <person name="Cannon C."/>
            <person name="Castanera R."/>
            <person name="Culley D."/>
            <person name="Daum C."/>
            <person name="Ezra D."/>
            <person name="Gonzalez J."/>
            <person name="Henrissat B."/>
            <person name="Kuo A."/>
            <person name="Liang C."/>
            <person name="Lipzen A."/>
            <person name="Lutzoni F."/>
            <person name="Magnuson J."/>
            <person name="Mondo S."/>
            <person name="Nolan M."/>
            <person name="Ohm R."/>
            <person name="Pangilinan J."/>
            <person name="Park H.-J."/>
            <person name="Ramirez L."/>
            <person name="Alfaro M."/>
            <person name="Sun H."/>
            <person name="Tritt A."/>
            <person name="Yoshinaga Y."/>
            <person name="Zwiers L.-H."/>
            <person name="Turgeon B."/>
            <person name="Goodwin S."/>
            <person name="Spatafora J."/>
            <person name="Crous P."/>
            <person name="Grigoriev I."/>
        </authorList>
    </citation>
    <scope>NUCLEOTIDE SEQUENCE</scope>
    <source>
        <strain evidence="1">ATCC 200398</strain>
    </source>
</reference>
<name>A0ACB6QJR4_9PLEO</name>
<organism evidence="1 2">
    <name type="scientific">Lindgomyces ingoldianus</name>
    <dbReference type="NCBI Taxonomy" id="673940"/>
    <lineage>
        <taxon>Eukaryota</taxon>
        <taxon>Fungi</taxon>
        <taxon>Dikarya</taxon>
        <taxon>Ascomycota</taxon>
        <taxon>Pezizomycotina</taxon>
        <taxon>Dothideomycetes</taxon>
        <taxon>Pleosporomycetidae</taxon>
        <taxon>Pleosporales</taxon>
        <taxon>Lindgomycetaceae</taxon>
        <taxon>Lindgomyces</taxon>
    </lineage>
</organism>
<gene>
    <name evidence="1" type="ORF">BDR25DRAFT_317020</name>
</gene>
<protein>
    <submittedName>
        <fullName evidence="1">Uncharacterized protein</fullName>
    </submittedName>
</protein>
<evidence type="ECO:0000313" key="2">
    <source>
        <dbReference type="Proteomes" id="UP000799755"/>
    </source>
</evidence>